<gene>
    <name evidence="1" type="ORF">TSPI_06482</name>
</gene>
<dbReference type="EMBL" id="JBEUSY010000018">
    <property type="protein sequence ID" value="KAL1246287.1"/>
    <property type="molecule type" value="Genomic_DNA"/>
</dbReference>
<sequence length="95" mass="11274">MVVEKFELQSAVSFSLTSAWCRASKQASKQFTKNEHPHNYYHRRVVVCWSIYSNFNNHRSASIIHCNSGAVWIRRLHRATVRNKKKEEEEEEIDH</sequence>
<comment type="caution">
    <text evidence="1">The sequence shown here is derived from an EMBL/GenBank/DDBJ whole genome shotgun (WGS) entry which is preliminary data.</text>
</comment>
<name>A0ABR3L088_TRISP</name>
<protein>
    <submittedName>
        <fullName evidence="1">Tensin-2</fullName>
    </submittedName>
</protein>
<evidence type="ECO:0000313" key="2">
    <source>
        <dbReference type="Proteomes" id="UP001558632"/>
    </source>
</evidence>
<accession>A0ABR3L088</accession>
<keyword evidence="2" id="KW-1185">Reference proteome</keyword>
<organism evidence="1 2">
    <name type="scientific">Trichinella spiralis</name>
    <name type="common">Trichina worm</name>
    <dbReference type="NCBI Taxonomy" id="6334"/>
    <lineage>
        <taxon>Eukaryota</taxon>
        <taxon>Metazoa</taxon>
        <taxon>Ecdysozoa</taxon>
        <taxon>Nematoda</taxon>
        <taxon>Enoplea</taxon>
        <taxon>Dorylaimia</taxon>
        <taxon>Trichinellida</taxon>
        <taxon>Trichinellidae</taxon>
        <taxon>Trichinella</taxon>
    </lineage>
</organism>
<dbReference type="Proteomes" id="UP001558632">
    <property type="component" value="Unassembled WGS sequence"/>
</dbReference>
<proteinExistence type="predicted"/>
<evidence type="ECO:0000313" key="1">
    <source>
        <dbReference type="EMBL" id="KAL1246287.1"/>
    </source>
</evidence>
<reference evidence="1 2" key="1">
    <citation type="submission" date="2024-07" db="EMBL/GenBank/DDBJ databases">
        <title>Enhanced genomic and transcriptomic resources for Trichinella pseudospiralis and T. spiralis underpin the discovery of pronounced molecular differences between stages and species.</title>
        <authorList>
            <person name="Pasi K.K."/>
            <person name="La Rosa G."/>
            <person name="Gomez-Morales M.A."/>
            <person name="Tosini F."/>
            <person name="Sumanam S."/>
            <person name="Young N.D."/>
            <person name="Chang B.C."/>
            <person name="Robin G.B."/>
        </authorList>
    </citation>
    <scope>NUCLEOTIDE SEQUENCE [LARGE SCALE GENOMIC DNA]</scope>
    <source>
        <strain evidence="1">ISS534</strain>
    </source>
</reference>